<dbReference type="Gene3D" id="2.60.40.420">
    <property type="entry name" value="Cupredoxins - blue copper proteins"/>
    <property type="match status" value="1"/>
</dbReference>
<evidence type="ECO:0000256" key="1">
    <source>
        <dbReference type="SAM" id="SignalP"/>
    </source>
</evidence>
<dbReference type="GO" id="GO:0009055">
    <property type="term" value="F:electron transfer activity"/>
    <property type="evidence" value="ECO:0007669"/>
    <property type="project" value="InterPro"/>
</dbReference>
<dbReference type="InterPro" id="IPR008972">
    <property type="entry name" value="Cupredoxin"/>
</dbReference>
<comment type="caution">
    <text evidence="3">The sequence shown here is derived from an EMBL/GenBank/DDBJ whole genome shotgun (WGS) entry which is preliminary data.</text>
</comment>
<keyword evidence="4" id="KW-1185">Reference proteome</keyword>
<dbReference type="Pfam" id="PF02298">
    <property type="entry name" value="Cu_bind_like"/>
    <property type="match status" value="1"/>
</dbReference>
<dbReference type="PROSITE" id="PS51485">
    <property type="entry name" value="PHYTOCYANIN"/>
    <property type="match status" value="1"/>
</dbReference>
<dbReference type="Proteomes" id="UP000634136">
    <property type="component" value="Unassembled WGS sequence"/>
</dbReference>
<organism evidence="3 4">
    <name type="scientific">Senna tora</name>
    <dbReference type="NCBI Taxonomy" id="362788"/>
    <lineage>
        <taxon>Eukaryota</taxon>
        <taxon>Viridiplantae</taxon>
        <taxon>Streptophyta</taxon>
        <taxon>Embryophyta</taxon>
        <taxon>Tracheophyta</taxon>
        <taxon>Spermatophyta</taxon>
        <taxon>Magnoliopsida</taxon>
        <taxon>eudicotyledons</taxon>
        <taxon>Gunneridae</taxon>
        <taxon>Pentapetalae</taxon>
        <taxon>rosids</taxon>
        <taxon>fabids</taxon>
        <taxon>Fabales</taxon>
        <taxon>Fabaceae</taxon>
        <taxon>Caesalpinioideae</taxon>
        <taxon>Cassia clade</taxon>
        <taxon>Senna</taxon>
    </lineage>
</organism>
<feature type="domain" description="Phytocyanin" evidence="2">
    <location>
        <begin position="46"/>
        <end position="160"/>
    </location>
</feature>
<keyword evidence="1" id="KW-0732">Signal</keyword>
<sequence>MMILLITAASMVEVSMGNKDMWNWGNYNLTDWWNQYQFNRTQTKPQNVVVGGSQNWQFGFNYTAWAIKNSPFYLNDTLVFKYAAPNATTFPHSVYMFSNYKSFLNCDLTRAKMVANTTQGRGEGFKFLIKRWQPHYFACGERNGIHCKNGLMKFAVLPAIRPFW</sequence>
<name>A0A834XAF5_9FABA</name>
<evidence type="ECO:0000313" key="3">
    <source>
        <dbReference type="EMBL" id="KAF7840867.1"/>
    </source>
</evidence>
<dbReference type="EMBL" id="JAAIUW010000002">
    <property type="protein sequence ID" value="KAF7840867.1"/>
    <property type="molecule type" value="Genomic_DNA"/>
</dbReference>
<dbReference type="OrthoDB" id="1839683at2759"/>
<accession>A0A834XAF5</accession>
<dbReference type="PANTHER" id="PTHR34052:SF1">
    <property type="entry name" value="OS06G0216700 PROTEIN"/>
    <property type="match status" value="1"/>
</dbReference>
<feature type="chain" id="PRO_5032740128" evidence="1">
    <location>
        <begin position="18"/>
        <end position="164"/>
    </location>
</feature>
<evidence type="ECO:0000313" key="4">
    <source>
        <dbReference type="Proteomes" id="UP000634136"/>
    </source>
</evidence>
<dbReference type="InterPro" id="IPR003245">
    <property type="entry name" value="Phytocyanin_dom"/>
</dbReference>
<gene>
    <name evidence="3" type="ORF">G2W53_003165</name>
</gene>
<dbReference type="SUPFAM" id="SSF49503">
    <property type="entry name" value="Cupredoxins"/>
    <property type="match status" value="1"/>
</dbReference>
<dbReference type="PANTHER" id="PTHR34052">
    <property type="entry name" value="GLYCINE-RICH PROTEIN-LIKE"/>
    <property type="match status" value="1"/>
</dbReference>
<reference evidence="3" key="1">
    <citation type="submission" date="2020-09" db="EMBL/GenBank/DDBJ databases">
        <title>Genome-Enabled Discovery of Anthraquinone Biosynthesis in Senna tora.</title>
        <authorList>
            <person name="Kang S.-H."/>
            <person name="Pandey R.P."/>
            <person name="Lee C.-M."/>
            <person name="Sim J.-S."/>
            <person name="Jeong J.-T."/>
            <person name="Choi B.-S."/>
            <person name="Jung M."/>
            <person name="Ginzburg D."/>
            <person name="Zhao K."/>
            <person name="Won S.Y."/>
            <person name="Oh T.-J."/>
            <person name="Yu Y."/>
            <person name="Kim N.-H."/>
            <person name="Lee O.R."/>
            <person name="Lee T.-H."/>
            <person name="Bashyal P."/>
            <person name="Kim T.-S."/>
            <person name="Lee W.-H."/>
            <person name="Kawkins C."/>
            <person name="Kim C.-K."/>
            <person name="Kim J.S."/>
            <person name="Ahn B.O."/>
            <person name="Rhee S.Y."/>
            <person name="Sohng J.K."/>
        </authorList>
    </citation>
    <scope>NUCLEOTIDE SEQUENCE</scope>
    <source>
        <tissue evidence="3">Leaf</tissue>
    </source>
</reference>
<dbReference type="AlphaFoldDB" id="A0A834XAF5"/>
<feature type="signal peptide" evidence="1">
    <location>
        <begin position="1"/>
        <end position="17"/>
    </location>
</feature>
<proteinExistence type="predicted"/>
<protein>
    <submittedName>
        <fullName evidence="3">Plastocyanin-like domain protein</fullName>
    </submittedName>
</protein>
<evidence type="ECO:0000259" key="2">
    <source>
        <dbReference type="PROSITE" id="PS51485"/>
    </source>
</evidence>